<keyword evidence="1" id="KW-1133">Transmembrane helix</keyword>
<dbReference type="PANTHER" id="PTHR36017">
    <property type="entry name" value="EMBRYO DEFECTIVE 1381"/>
    <property type="match status" value="1"/>
</dbReference>
<dbReference type="Proteomes" id="UP000257109">
    <property type="component" value="Unassembled WGS sequence"/>
</dbReference>
<keyword evidence="1" id="KW-0472">Membrane</keyword>
<dbReference type="OrthoDB" id="1911782at2759"/>
<gene>
    <name evidence="2" type="ORF">CR513_34411</name>
</gene>
<dbReference type="AlphaFoldDB" id="A0A371G1U5"/>
<keyword evidence="3" id="KW-1185">Reference proteome</keyword>
<feature type="transmembrane region" description="Helical" evidence="1">
    <location>
        <begin position="12"/>
        <end position="43"/>
    </location>
</feature>
<feature type="non-terminal residue" evidence="2">
    <location>
        <position position="1"/>
    </location>
</feature>
<evidence type="ECO:0000313" key="2">
    <source>
        <dbReference type="EMBL" id="RDX84525.1"/>
    </source>
</evidence>
<keyword evidence="1" id="KW-0812">Transmembrane</keyword>
<evidence type="ECO:0000313" key="3">
    <source>
        <dbReference type="Proteomes" id="UP000257109"/>
    </source>
</evidence>
<feature type="non-terminal residue" evidence="2">
    <location>
        <position position="298"/>
    </location>
</feature>
<accession>A0A371G1U5</accession>
<evidence type="ECO:0000256" key="1">
    <source>
        <dbReference type="SAM" id="Phobius"/>
    </source>
</evidence>
<dbReference type="STRING" id="157652.A0A371G1U5"/>
<reference evidence="2" key="1">
    <citation type="submission" date="2018-05" db="EMBL/GenBank/DDBJ databases">
        <title>Draft genome of Mucuna pruriens seed.</title>
        <authorList>
            <person name="Nnadi N.E."/>
            <person name="Vos R."/>
            <person name="Hasami M.H."/>
            <person name="Devisetty U.K."/>
            <person name="Aguiy J.C."/>
        </authorList>
    </citation>
    <scope>NUCLEOTIDE SEQUENCE [LARGE SCALE GENOMIC DNA]</scope>
    <source>
        <strain evidence="2">JCA_2017</strain>
    </source>
</reference>
<comment type="caution">
    <text evidence="2">The sequence shown here is derived from an EMBL/GenBank/DDBJ whole genome shotgun (WGS) entry which is preliminary data.</text>
</comment>
<organism evidence="2 3">
    <name type="scientific">Mucuna pruriens</name>
    <name type="common">Velvet bean</name>
    <name type="synonym">Dolichos pruriens</name>
    <dbReference type="NCBI Taxonomy" id="157652"/>
    <lineage>
        <taxon>Eukaryota</taxon>
        <taxon>Viridiplantae</taxon>
        <taxon>Streptophyta</taxon>
        <taxon>Embryophyta</taxon>
        <taxon>Tracheophyta</taxon>
        <taxon>Spermatophyta</taxon>
        <taxon>Magnoliopsida</taxon>
        <taxon>eudicotyledons</taxon>
        <taxon>Gunneridae</taxon>
        <taxon>Pentapetalae</taxon>
        <taxon>rosids</taxon>
        <taxon>fabids</taxon>
        <taxon>Fabales</taxon>
        <taxon>Fabaceae</taxon>
        <taxon>Papilionoideae</taxon>
        <taxon>50 kb inversion clade</taxon>
        <taxon>NPAAA clade</taxon>
        <taxon>indigoferoid/millettioid clade</taxon>
        <taxon>Phaseoleae</taxon>
        <taxon>Mucuna</taxon>
    </lineage>
</organism>
<proteinExistence type="predicted"/>
<protein>
    <submittedName>
        <fullName evidence="2">Uncharacterized protein</fullName>
    </submittedName>
</protein>
<name>A0A371G1U5_MUCPR</name>
<dbReference type="PANTHER" id="PTHR36017:SF1">
    <property type="entry name" value="EMBRYO DEFECTIVE 1381"/>
    <property type="match status" value="1"/>
</dbReference>
<dbReference type="EMBL" id="QJKJ01007019">
    <property type="protein sequence ID" value="RDX84525.1"/>
    <property type="molecule type" value="Genomic_DNA"/>
</dbReference>
<sequence>MAASAKSRKQDALFISCLYATGQCTCLSKTFFICYFAIFLVYVSHSTTFSWQTFGWTPQEAKMHMVNDYFSHSEWKVIAEVLGPNPRHLFELYALKQSNYYQKPTEDNATTFEDIVDAYIAYLQITVVNPALDRALEILRKFAIDVYNGKVSEDKLRFGAPWRHPPQIDDPKLRMEWAKLQLMDFVQSLVNTEFGVNLLIFLQFIFCSYATTVNYRSDYSEEIFDDPSTVALLQVGLLYAQRDPPLIRPISKGIQRLVQQRMQLNFRNLFHFVWHRIMRGRYYRHLMSLEEVSAAVKL</sequence>